<accession>U5W7I1</accession>
<proteinExistence type="predicted"/>
<keyword evidence="3" id="KW-1185">Reference proteome</keyword>
<feature type="transmembrane region" description="Helical" evidence="1">
    <location>
        <begin position="101"/>
        <end position="119"/>
    </location>
</feature>
<reference evidence="2 3" key="1">
    <citation type="journal article" date="2014" name="J. Biotechnol.">
        <title>Complete genome sequence of the actinobacterium Actinoplanes friuliensis HAG 010964, producer of the lipopeptide antibiotic friulimycin.</title>
        <authorList>
            <person name="Ruckert C."/>
            <person name="Szczepanowski R."/>
            <person name="Albersmeier A."/>
            <person name="Goesmann A."/>
            <person name="Fischer N."/>
            <person name="Steinkamper A."/>
            <person name="Puhler A."/>
            <person name="Biener R."/>
            <person name="Schwartz D."/>
            <person name="Kalinowski J."/>
        </authorList>
    </citation>
    <scope>NUCLEOTIDE SEQUENCE [LARGE SCALE GENOMIC DNA]</scope>
    <source>
        <strain evidence="2 3">DSM 7358</strain>
    </source>
</reference>
<dbReference type="eggNOG" id="ENOG5033PW3">
    <property type="taxonomic scope" value="Bacteria"/>
</dbReference>
<dbReference type="RefSeq" id="WP_023560248.1">
    <property type="nucleotide sequence ID" value="NC_022657.1"/>
</dbReference>
<organism evidence="2 3">
    <name type="scientific">Actinoplanes friuliensis DSM 7358</name>
    <dbReference type="NCBI Taxonomy" id="1246995"/>
    <lineage>
        <taxon>Bacteria</taxon>
        <taxon>Bacillati</taxon>
        <taxon>Actinomycetota</taxon>
        <taxon>Actinomycetes</taxon>
        <taxon>Micromonosporales</taxon>
        <taxon>Micromonosporaceae</taxon>
        <taxon>Actinoplanes</taxon>
    </lineage>
</organism>
<evidence type="ECO:0000313" key="3">
    <source>
        <dbReference type="Proteomes" id="UP000017746"/>
    </source>
</evidence>
<evidence type="ECO:0000313" key="2">
    <source>
        <dbReference type="EMBL" id="AGZ43911.1"/>
    </source>
</evidence>
<sequence>MTPPAYRDPLAVAIGNASLLGVGYFMLRRRRLAICTGMVTLILLLLLAGISRTRWLEIVVLSWWALMIVHGFFLARRGGAEEQWGRLIATARGNGAGRQRVTALALTVPVLVAFGLLRFEASRISETVADARRSGDCGEATAALDRVWLGLRVADAPSTLRGEKTVEACRRLRFAGDKLAEGLTGVTNDLDSGFDTLTSVLTELPGHERMVDTVLDGFLAGLPTPNPCLTLTITDWLTERPPSNNALDRSTAAVTRTAPAALVGCGDKKMSARDWQAARGNYQQLLKSYPGDALAGRARQGISKATVELELKTVRERLQGSDPEYCGKPAKYSAAPPYRKGTNRALFYGNDEYTDKLPGGWRAPDVTKAVLIVCAGETKFGKSVQSCPYENKKMPRFPTYVSFHKIAIPVKAYELRTGRLVANRTVQINGTSCPRILRYTTYLTDFGPPSQVYVKTTTAKVRSVFAPMIVRR</sequence>
<keyword evidence="1" id="KW-1133">Transmembrane helix</keyword>
<keyword evidence="1" id="KW-0472">Membrane</keyword>
<dbReference type="EMBL" id="CP006272">
    <property type="protein sequence ID" value="AGZ43911.1"/>
    <property type="molecule type" value="Genomic_DNA"/>
</dbReference>
<evidence type="ECO:0000256" key="1">
    <source>
        <dbReference type="SAM" id="Phobius"/>
    </source>
</evidence>
<gene>
    <name evidence="2" type="ORF">AFR_28250</name>
</gene>
<dbReference type="AlphaFoldDB" id="U5W7I1"/>
<dbReference type="KEGG" id="afs:AFR_28250"/>
<feature type="transmembrane region" description="Helical" evidence="1">
    <location>
        <begin position="32"/>
        <end position="50"/>
    </location>
</feature>
<dbReference type="Proteomes" id="UP000017746">
    <property type="component" value="Chromosome"/>
</dbReference>
<name>U5W7I1_9ACTN</name>
<keyword evidence="1" id="KW-0812">Transmembrane</keyword>
<dbReference type="OrthoDB" id="5176604at2"/>
<dbReference type="STRING" id="1246995.AFR_28250"/>
<feature type="transmembrane region" description="Helical" evidence="1">
    <location>
        <begin position="6"/>
        <end position="25"/>
    </location>
</feature>
<dbReference type="HOGENOM" id="CLU_026219_0_0_11"/>
<dbReference type="PATRIC" id="fig|1246995.3.peg.5726"/>
<feature type="transmembrane region" description="Helical" evidence="1">
    <location>
        <begin position="56"/>
        <end position="75"/>
    </location>
</feature>
<protein>
    <submittedName>
        <fullName evidence="2">Uncharacterized protein</fullName>
    </submittedName>
</protein>